<feature type="domain" description="DM13" evidence="1">
    <location>
        <begin position="35"/>
        <end position="143"/>
    </location>
</feature>
<evidence type="ECO:0000259" key="1">
    <source>
        <dbReference type="PROSITE" id="PS51549"/>
    </source>
</evidence>
<protein>
    <recommendedName>
        <fullName evidence="1">DM13 domain-containing protein</fullName>
    </recommendedName>
</protein>
<reference evidence="2 3" key="1">
    <citation type="journal article" date="2018" name="Sci. Rep.">
        <title>A novel species of the marine cyanobacterium Acaryochloris with a unique pigment content and lifestyle.</title>
        <authorList>
            <person name="Partensky F."/>
            <person name="Six C."/>
            <person name="Ratin M."/>
            <person name="Garczarek L."/>
            <person name="Vaulot D."/>
            <person name="Probert I."/>
            <person name="Calteau A."/>
            <person name="Gourvil P."/>
            <person name="Marie D."/>
            <person name="Grebert T."/>
            <person name="Bouchier C."/>
            <person name="Le Panse S."/>
            <person name="Gachenot M."/>
            <person name="Rodriguez F."/>
            <person name="Garrido J.L."/>
        </authorList>
    </citation>
    <scope>NUCLEOTIDE SEQUENCE [LARGE SCALE GENOMIC DNA]</scope>
    <source>
        <strain evidence="2 3">RCC1774</strain>
    </source>
</reference>
<dbReference type="EMBL" id="PQWO01000022">
    <property type="protein sequence ID" value="PZD71085.1"/>
    <property type="molecule type" value="Genomic_DNA"/>
</dbReference>
<keyword evidence="3" id="KW-1185">Reference proteome</keyword>
<dbReference type="PROSITE" id="PS51549">
    <property type="entry name" value="DM13"/>
    <property type="match status" value="1"/>
</dbReference>
<sequence>MRSANHVAAIGLVSILTFGGVGAITLSQPATANQGQAQQAGTFVGVDHPAEGKAHIVTNEGKNYLVFDDAFQSHEGPDLFVLLHRSEVPESYAETDYVNLGDLQKVNGMQVYEIPADVDPSTFKSAVVWCREFNVTFGYAPFQN</sequence>
<dbReference type="Pfam" id="PF10517">
    <property type="entry name" value="DM13"/>
    <property type="match status" value="1"/>
</dbReference>
<gene>
    <name evidence="2" type="ORF">C1752_08288</name>
</gene>
<dbReference type="OrthoDB" id="463944at2"/>
<evidence type="ECO:0000313" key="2">
    <source>
        <dbReference type="EMBL" id="PZD71085.1"/>
    </source>
</evidence>
<dbReference type="RefSeq" id="WP_110988409.1">
    <property type="nucleotide sequence ID" value="NZ_CAWNWM010000022.1"/>
</dbReference>
<organism evidence="2 3">
    <name type="scientific">Acaryochloris thomasi RCC1774</name>
    <dbReference type="NCBI Taxonomy" id="1764569"/>
    <lineage>
        <taxon>Bacteria</taxon>
        <taxon>Bacillati</taxon>
        <taxon>Cyanobacteriota</taxon>
        <taxon>Cyanophyceae</taxon>
        <taxon>Acaryochloridales</taxon>
        <taxon>Acaryochloridaceae</taxon>
        <taxon>Acaryochloris</taxon>
        <taxon>Acaryochloris thomasi</taxon>
    </lineage>
</organism>
<dbReference type="InterPro" id="IPR019545">
    <property type="entry name" value="DM13_domain"/>
</dbReference>
<evidence type="ECO:0000313" key="3">
    <source>
        <dbReference type="Proteomes" id="UP000248857"/>
    </source>
</evidence>
<name>A0A2W1JHN5_9CYAN</name>
<proteinExistence type="predicted"/>
<comment type="caution">
    <text evidence="2">The sequence shown here is derived from an EMBL/GenBank/DDBJ whole genome shotgun (WGS) entry which is preliminary data.</text>
</comment>
<dbReference type="AlphaFoldDB" id="A0A2W1JHN5"/>
<dbReference type="Proteomes" id="UP000248857">
    <property type="component" value="Unassembled WGS sequence"/>
</dbReference>
<accession>A0A2W1JHN5</accession>